<dbReference type="EMBL" id="CATOUU010000792">
    <property type="protein sequence ID" value="CAI9949022.1"/>
    <property type="molecule type" value="Genomic_DNA"/>
</dbReference>
<reference evidence="2" key="1">
    <citation type="submission" date="2023-06" db="EMBL/GenBank/DDBJ databases">
        <authorList>
            <person name="Kurt Z."/>
        </authorList>
    </citation>
    <scope>NUCLEOTIDE SEQUENCE</scope>
</reference>
<gene>
    <name evidence="2" type="ORF">HINF_LOCUS36667</name>
    <name evidence="3" type="ORF">HINF_LOCUS42367</name>
</gene>
<comment type="caution">
    <text evidence="2">The sequence shown here is derived from an EMBL/GenBank/DDBJ whole genome shotgun (WGS) entry which is preliminary data.</text>
</comment>
<reference evidence="3 4" key="2">
    <citation type="submission" date="2024-07" db="EMBL/GenBank/DDBJ databases">
        <authorList>
            <person name="Akdeniz Z."/>
        </authorList>
    </citation>
    <scope>NUCLEOTIDE SEQUENCE [LARGE SCALE GENOMIC DNA]</scope>
</reference>
<name>A0AA86QA14_9EUKA</name>
<evidence type="ECO:0000313" key="4">
    <source>
        <dbReference type="Proteomes" id="UP001642409"/>
    </source>
</evidence>
<dbReference type="Proteomes" id="UP001642409">
    <property type="component" value="Unassembled WGS sequence"/>
</dbReference>
<evidence type="ECO:0000256" key="1">
    <source>
        <dbReference type="SAM" id="Phobius"/>
    </source>
</evidence>
<keyword evidence="1" id="KW-0472">Membrane</keyword>
<dbReference type="AlphaFoldDB" id="A0AA86QA14"/>
<organism evidence="2">
    <name type="scientific">Hexamita inflata</name>
    <dbReference type="NCBI Taxonomy" id="28002"/>
    <lineage>
        <taxon>Eukaryota</taxon>
        <taxon>Metamonada</taxon>
        <taxon>Diplomonadida</taxon>
        <taxon>Hexamitidae</taxon>
        <taxon>Hexamitinae</taxon>
        <taxon>Hexamita</taxon>
    </lineage>
</organism>
<feature type="transmembrane region" description="Helical" evidence="1">
    <location>
        <begin position="23"/>
        <end position="47"/>
    </location>
</feature>
<keyword evidence="1" id="KW-0812">Transmembrane</keyword>
<sequence length="113" mass="13237">MVIVKETVLENDKRCCVICLRTFMYICIMATGIYICCNSIIEFPVYYYGNDAIFLDRKTQKNNLIQVQALLSQLQVSQVAQLIYLFTEQILRYRKQSTYSQLNQGKFVKTIQV</sequence>
<keyword evidence="4" id="KW-1185">Reference proteome</keyword>
<evidence type="ECO:0000313" key="3">
    <source>
        <dbReference type="EMBL" id="CAL6047765.1"/>
    </source>
</evidence>
<keyword evidence="1" id="KW-1133">Transmembrane helix</keyword>
<dbReference type="EMBL" id="CAXDID020000172">
    <property type="protein sequence ID" value="CAL6047765.1"/>
    <property type="molecule type" value="Genomic_DNA"/>
</dbReference>
<proteinExistence type="predicted"/>
<evidence type="ECO:0000313" key="2">
    <source>
        <dbReference type="EMBL" id="CAI9949022.1"/>
    </source>
</evidence>
<feature type="transmembrane region" description="Helical" evidence="1">
    <location>
        <begin position="67"/>
        <end position="86"/>
    </location>
</feature>
<accession>A0AA86QA14</accession>
<protein>
    <submittedName>
        <fullName evidence="3">Hypothetical_protein</fullName>
    </submittedName>
</protein>